<evidence type="ECO:0000313" key="2">
    <source>
        <dbReference type="EMBL" id="KAH8976615.1"/>
    </source>
</evidence>
<keyword evidence="3" id="KW-1185">Reference proteome</keyword>
<name>A0AAD4L2Q9_9AGAM</name>
<dbReference type="AlphaFoldDB" id="A0AAD4L2Q9"/>
<evidence type="ECO:0000313" key="3">
    <source>
        <dbReference type="Proteomes" id="UP001201163"/>
    </source>
</evidence>
<evidence type="ECO:0000256" key="1">
    <source>
        <dbReference type="SAM" id="MobiDB-lite"/>
    </source>
</evidence>
<comment type="caution">
    <text evidence="2">The sequence shown here is derived from an EMBL/GenBank/DDBJ whole genome shotgun (WGS) entry which is preliminary data.</text>
</comment>
<gene>
    <name evidence="2" type="ORF">EDB92DRAFT_1823613</name>
</gene>
<proteinExistence type="predicted"/>
<protein>
    <submittedName>
        <fullName evidence="2">Uncharacterized protein</fullName>
    </submittedName>
</protein>
<sequence>MSMNDFSLLEAELSARSEWMPNIGSLQFVNDPVHSSPYQSQDFRQIRRPNVGLYALTSAQTNQIYLEHESRLCDILNMLEAIDATDRKESLEDHVLQELIRINQLKGIEWSGQRSKRGVRDHSAMVNTESYFVTRHPRNPTLLAIYMTTLVMYVLYRLPRRGAAVLLAGMRSILNSQESLRSLAGELPKDPRKLLMTYDLDPVTRSYVCCPSCHFLYEYSLIKTNKRKASISFDDRQDSSEKVDSEMAEDSRLVVSIPKSCTHRWVPSSSSCGEPLFRTVTINAKTYTIPLCKYEVQDLKQWVGRLLSRPTIEEHIFKAFRRPRKQYMEDMWDAGHLCKILLRKGLFQNHCRQVWGINASTVGGDRTASSTTKTTPRPSDSEMKKWYDIIRATEQHDCLLEQLNGRDCARDTLWHICTDHNLRRAGNKWQLAITIVEWRQATSLDVIKVPASHSTEKARHSSSTAFFASETETDDEPRSVQEGSITTDDLVASARTLSEDQIPSEDQLKDVKKCFQQLIDHAARNTVLRAKKIVLQFVCRDSCKMSQDKLKGLRTKEELYVAAAGWDILEAIWGDMDRTELPSWVTRAPLNWGTAAWGKLSVNNWRVVCTIHLPITLIRLWGGDDAPGDRKAMLENFMDLVRAVQLVNLRSISRDEIKLYEEYIFRYMTTFKSLYKVAKVKPIHHAALHYGDILRGFGPAHTHGAAFYEWYIHSMQSKNHNMKLGELELTFMRASMREANLQALLADDSEVRSHVGDLLEAYKSTLSEDVRGTRLAHLIDAVHLTQQTDFAYDRKRLRESRLPDAVLTVFIQFLYRKHPDLRAKDSTGSSSTTSVSAQFLDKFSLRGVQYSTATCWSRDSHLFFRSPQHEKSGQITHIFFHTHVPDSPSSSSWGQASHPSVYLCMQPYAPLQHSPDLREIDQKNEFAPPVIIEPSDIICHIAVTPLEISGHEVVHILPMDRLMQVCFMRTEDLDVDDLTEE</sequence>
<accession>A0AAD4L2Q9</accession>
<reference evidence="2" key="1">
    <citation type="submission" date="2022-01" db="EMBL/GenBank/DDBJ databases">
        <title>Comparative genomics reveals a dynamic genome evolution in the ectomycorrhizal milk-cap (Lactarius) mushrooms.</title>
        <authorList>
            <consortium name="DOE Joint Genome Institute"/>
            <person name="Lebreton A."/>
            <person name="Tang N."/>
            <person name="Kuo A."/>
            <person name="LaButti K."/>
            <person name="Drula E."/>
            <person name="Barry K."/>
            <person name="Clum A."/>
            <person name="Lipzen A."/>
            <person name="Mousain D."/>
            <person name="Ng V."/>
            <person name="Wang R."/>
            <person name="Wang X."/>
            <person name="Dai Y."/>
            <person name="Henrissat B."/>
            <person name="Grigoriev I.V."/>
            <person name="Guerin-Laguette A."/>
            <person name="Yu F."/>
            <person name="Martin F.M."/>
        </authorList>
    </citation>
    <scope>NUCLEOTIDE SEQUENCE</scope>
    <source>
        <strain evidence="2">QP</strain>
    </source>
</reference>
<dbReference type="EMBL" id="JAKELL010000528">
    <property type="protein sequence ID" value="KAH8976615.1"/>
    <property type="molecule type" value="Genomic_DNA"/>
</dbReference>
<dbReference type="Proteomes" id="UP001201163">
    <property type="component" value="Unassembled WGS sequence"/>
</dbReference>
<feature type="region of interest" description="Disordered" evidence="1">
    <location>
        <begin position="460"/>
        <end position="483"/>
    </location>
</feature>
<organism evidence="2 3">
    <name type="scientific">Lactarius akahatsu</name>
    <dbReference type="NCBI Taxonomy" id="416441"/>
    <lineage>
        <taxon>Eukaryota</taxon>
        <taxon>Fungi</taxon>
        <taxon>Dikarya</taxon>
        <taxon>Basidiomycota</taxon>
        <taxon>Agaricomycotina</taxon>
        <taxon>Agaricomycetes</taxon>
        <taxon>Russulales</taxon>
        <taxon>Russulaceae</taxon>
        <taxon>Lactarius</taxon>
    </lineage>
</organism>